<keyword evidence="1" id="KW-0808">Transferase</keyword>
<keyword evidence="3" id="KW-0762">Sugar transport</keyword>
<dbReference type="InterPro" id="IPR036095">
    <property type="entry name" value="PTS_EIIB-like_sf"/>
</dbReference>
<dbReference type="Pfam" id="PF02302">
    <property type="entry name" value="PTS_IIB"/>
    <property type="match status" value="1"/>
</dbReference>
<dbReference type="InterPro" id="IPR003501">
    <property type="entry name" value="PTS_EIIB_2/3"/>
</dbReference>
<organism evidence="3 4">
    <name type="scientific">Youxingia wuxianensis</name>
    <dbReference type="NCBI Taxonomy" id="2763678"/>
    <lineage>
        <taxon>Bacteria</taxon>
        <taxon>Bacillati</taxon>
        <taxon>Bacillota</taxon>
        <taxon>Clostridia</taxon>
        <taxon>Eubacteriales</taxon>
        <taxon>Oscillospiraceae</taxon>
        <taxon>Youxingia</taxon>
    </lineage>
</organism>
<evidence type="ECO:0000313" key="3">
    <source>
        <dbReference type="EMBL" id="MBC8584766.1"/>
    </source>
</evidence>
<keyword evidence="3" id="KW-0813">Transport</keyword>
<sequence length="103" mass="11452">MKGWCVLVLSILMVCGNGCGSSLICQMTVESVLKDLGVKAHIDHSDMLSASSKQADILIAGINFQPHFDKFKDFPNKIYLKSLVSKDEIRTKLEPLLKENGWL</sequence>
<evidence type="ECO:0000256" key="1">
    <source>
        <dbReference type="ARBA" id="ARBA00022679"/>
    </source>
</evidence>
<reference evidence="3" key="1">
    <citation type="submission" date="2020-08" db="EMBL/GenBank/DDBJ databases">
        <title>Genome public.</title>
        <authorList>
            <person name="Liu C."/>
            <person name="Sun Q."/>
        </authorList>
    </citation>
    <scope>NUCLEOTIDE SEQUENCE</scope>
    <source>
        <strain evidence="3">NSJ-64</strain>
    </source>
</reference>
<dbReference type="GO" id="GO:0008982">
    <property type="term" value="F:protein-N(PI)-phosphohistidine-sugar phosphotransferase activity"/>
    <property type="evidence" value="ECO:0007669"/>
    <property type="project" value="InterPro"/>
</dbReference>
<dbReference type="SUPFAM" id="SSF52794">
    <property type="entry name" value="PTS system IIB component-like"/>
    <property type="match status" value="1"/>
</dbReference>
<dbReference type="AlphaFoldDB" id="A0A926EN80"/>
<proteinExistence type="predicted"/>
<evidence type="ECO:0000259" key="2">
    <source>
        <dbReference type="PROSITE" id="PS51099"/>
    </source>
</evidence>
<feature type="domain" description="PTS EIIB type-2" evidence="2">
    <location>
        <begin position="9"/>
        <end position="101"/>
    </location>
</feature>
<dbReference type="Gene3D" id="3.40.50.2300">
    <property type="match status" value="1"/>
</dbReference>
<dbReference type="PROSITE" id="PS51099">
    <property type="entry name" value="PTS_EIIB_TYPE_2"/>
    <property type="match status" value="1"/>
</dbReference>
<dbReference type="Proteomes" id="UP000623678">
    <property type="component" value="Unassembled WGS sequence"/>
</dbReference>
<protein>
    <submittedName>
        <fullName evidence="3">PTS sugar transporter subunit IIB</fullName>
    </submittedName>
</protein>
<accession>A0A926EN80</accession>
<comment type="caution">
    <text evidence="3">The sequence shown here is derived from an EMBL/GenBank/DDBJ whole genome shotgun (WGS) entry which is preliminary data.</text>
</comment>
<dbReference type="InterPro" id="IPR013011">
    <property type="entry name" value="PTS_EIIB_2"/>
</dbReference>
<dbReference type="CDD" id="cd05563">
    <property type="entry name" value="PTS_IIB_ascorbate"/>
    <property type="match status" value="1"/>
</dbReference>
<dbReference type="EMBL" id="JACRTD010000002">
    <property type="protein sequence ID" value="MBC8584766.1"/>
    <property type="molecule type" value="Genomic_DNA"/>
</dbReference>
<name>A0A926EN80_9FIRM</name>
<gene>
    <name evidence="3" type="ORF">H8705_04140</name>
</gene>
<evidence type="ECO:0000313" key="4">
    <source>
        <dbReference type="Proteomes" id="UP000623678"/>
    </source>
</evidence>
<keyword evidence="4" id="KW-1185">Reference proteome</keyword>
<dbReference type="GO" id="GO:0009401">
    <property type="term" value="P:phosphoenolpyruvate-dependent sugar phosphotransferase system"/>
    <property type="evidence" value="ECO:0007669"/>
    <property type="project" value="InterPro"/>
</dbReference>